<feature type="compositionally biased region" description="Low complexity" evidence="6">
    <location>
        <begin position="22"/>
        <end position="33"/>
    </location>
</feature>
<evidence type="ECO:0000313" key="8">
    <source>
        <dbReference type="EMBL" id="KAF2429192.1"/>
    </source>
</evidence>
<feature type="compositionally biased region" description="Polar residues" evidence="6">
    <location>
        <begin position="1"/>
        <end position="18"/>
    </location>
</feature>
<dbReference type="OrthoDB" id="3648309at2759"/>
<dbReference type="PANTHER" id="PTHR31123:SF1">
    <property type="entry name" value="ACCUMULATION OF DYADS PROTEIN 2-RELATED"/>
    <property type="match status" value="1"/>
</dbReference>
<dbReference type="GO" id="GO:0005886">
    <property type="term" value="C:plasma membrane"/>
    <property type="evidence" value="ECO:0007669"/>
    <property type="project" value="TreeGrafter"/>
</dbReference>
<dbReference type="InterPro" id="IPR000791">
    <property type="entry name" value="Gpr1/Fun34/SatP-like"/>
</dbReference>
<comment type="similarity">
    <text evidence="2">Belongs to the acetate uptake transporter (AceTr) (TC 2.A.96) family.</text>
</comment>
<dbReference type="Proteomes" id="UP000800235">
    <property type="component" value="Unassembled WGS sequence"/>
</dbReference>
<name>A0A9P4NPB2_9PEZI</name>
<keyword evidence="3 7" id="KW-0812">Transmembrane</keyword>
<dbReference type="Pfam" id="PF01184">
    <property type="entry name" value="Gpr1_Fun34_YaaH"/>
    <property type="match status" value="1"/>
</dbReference>
<dbReference type="EMBL" id="MU007049">
    <property type="protein sequence ID" value="KAF2429192.1"/>
    <property type="molecule type" value="Genomic_DNA"/>
</dbReference>
<evidence type="ECO:0000256" key="3">
    <source>
        <dbReference type="ARBA" id="ARBA00022692"/>
    </source>
</evidence>
<dbReference type="GO" id="GO:0015123">
    <property type="term" value="F:acetate transmembrane transporter activity"/>
    <property type="evidence" value="ECO:0007669"/>
    <property type="project" value="TreeGrafter"/>
</dbReference>
<keyword evidence="4 7" id="KW-1133">Transmembrane helix</keyword>
<dbReference type="PANTHER" id="PTHR31123">
    <property type="entry name" value="ACCUMULATION OF DYADS PROTEIN 2-RELATED"/>
    <property type="match status" value="1"/>
</dbReference>
<keyword evidence="5 7" id="KW-0472">Membrane</keyword>
<proteinExistence type="inferred from homology"/>
<evidence type="ECO:0000256" key="7">
    <source>
        <dbReference type="SAM" id="Phobius"/>
    </source>
</evidence>
<accession>A0A9P4NPB2</accession>
<evidence type="ECO:0000256" key="2">
    <source>
        <dbReference type="ARBA" id="ARBA00005587"/>
    </source>
</evidence>
<keyword evidence="9" id="KW-1185">Reference proteome</keyword>
<evidence type="ECO:0000256" key="6">
    <source>
        <dbReference type="SAM" id="MobiDB-lite"/>
    </source>
</evidence>
<feature type="transmembrane region" description="Helical" evidence="7">
    <location>
        <begin position="271"/>
        <end position="292"/>
    </location>
</feature>
<evidence type="ECO:0000313" key="9">
    <source>
        <dbReference type="Proteomes" id="UP000800235"/>
    </source>
</evidence>
<evidence type="ECO:0000256" key="5">
    <source>
        <dbReference type="ARBA" id="ARBA00023136"/>
    </source>
</evidence>
<comment type="subcellular location">
    <subcellularLocation>
        <location evidence="1">Membrane</location>
        <topology evidence="1">Multi-pass membrane protein</topology>
    </subcellularLocation>
</comment>
<sequence length="340" mass="37772">MDRSQQSRVPNQPYSYSDSHFAPGPAYNPNPNAEMGKQHFETIEMQMPPLEHQKTSGSFRSHNVPQPDEMPTEAEMSLLRKLRTLNGADYEAQYFDNKPDPNTNSQFKKMGNPTALALAVFAFTNTLMSLFLMRVRGVKELNFLVGTMWFIAGTTNVLCAVFELLIGNTFAWTIFGSLGAYFLSMGALLTPGFGVAAAYAKHPLEFKNAMGLFNCCWAAMFLLFLIVSLRTNIFMVMIFFFVSATCTLEAVSSFKAADKNMELSETLTKVAGVFLFLSSIPNWYLLFLILAASAGWHLKLPHGDLGAAKAHAKAQAQAQQHTVGKKVHTKFYLNRNGESV</sequence>
<dbReference type="InterPro" id="IPR051633">
    <property type="entry name" value="AceTr"/>
</dbReference>
<evidence type="ECO:0000256" key="1">
    <source>
        <dbReference type="ARBA" id="ARBA00004141"/>
    </source>
</evidence>
<organism evidence="8 9">
    <name type="scientific">Tothia fuscella</name>
    <dbReference type="NCBI Taxonomy" id="1048955"/>
    <lineage>
        <taxon>Eukaryota</taxon>
        <taxon>Fungi</taxon>
        <taxon>Dikarya</taxon>
        <taxon>Ascomycota</taxon>
        <taxon>Pezizomycotina</taxon>
        <taxon>Dothideomycetes</taxon>
        <taxon>Pleosporomycetidae</taxon>
        <taxon>Venturiales</taxon>
        <taxon>Cylindrosympodiaceae</taxon>
        <taxon>Tothia</taxon>
    </lineage>
</organism>
<evidence type="ECO:0000256" key="4">
    <source>
        <dbReference type="ARBA" id="ARBA00022989"/>
    </source>
</evidence>
<protein>
    <submittedName>
        <fullName evidence="8">Uncharacterized protein</fullName>
    </submittedName>
</protein>
<feature type="transmembrane region" description="Helical" evidence="7">
    <location>
        <begin position="141"/>
        <end position="166"/>
    </location>
</feature>
<comment type="caution">
    <text evidence="8">The sequence shown here is derived from an EMBL/GenBank/DDBJ whole genome shotgun (WGS) entry which is preliminary data.</text>
</comment>
<feature type="transmembrane region" description="Helical" evidence="7">
    <location>
        <begin position="178"/>
        <end position="200"/>
    </location>
</feature>
<gene>
    <name evidence="8" type="ORF">EJ08DRAFT_698553</name>
</gene>
<feature type="region of interest" description="Disordered" evidence="6">
    <location>
        <begin position="1"/>
        <end position="36"/>
    </location>
</feature>
<reference evidence="8" key="1">
    <citation type="journal article" date="2020" name="Stud. Mycol.">
        <title>101 Dothideomycetes genomes: a test case for predicting lifestyles and emergence of pathogens.</title>
        <authorList>
            <person name="Haridas S."/>
            <person name="Albert R."/>
            <person name="Binder M."/>
            <person name="Bloem J."/>
            <person name="Labutti K."/>
            <person name="Salamov A."/>
            <person name="Andreopoulos B."/>
            <person name="Baker S."/>
            <person name="Barry K."/>
            <person name="Bills G."/>
            <person name="Bluhm B."/>
            <person name="Cannon C."/>
            <person name="Castanera R."/>
            <person name="Culley D."/>
            <person name="Daum C."/>
            <person name="Ezra D."/>
            <person name="Gonzalez J."/>
            <person name="Henrissat B."/>
            <person name="Kuo A."/>
            <person name="Liang C."/>
            <person name="Lipzen A."/>
            <person name="Lutzoni F."/>
            <person name="Magnuson J."/>
            <person name="Mondo S."/>
            <person name="Nolan M."/>
            <person name="Ohm R."/>
            <person name="Pangilinan J."/>
            <person name="Park H.-J."/>
            <person name="Ramirez L."/>
            <person name="Alfaro M."/>
            <person name="Sun H."/>
            <person name="Tritt A."/>
            <person name="Yoshinaga Y."/>
            <person name="Zwiers L.-H."/>
            <person name="Turgeon B."/>
            <person name="Goodwin S."/>
            <person name="Spatafora J."/>
            <person name="Crous P."/>
            <person name="Grigoriev I."/>
        </authorList>
    </citation>
    <scope>NUCLEOTIDE SEQUENCE</scope>
    <source>
        <strain evidence="8">CBS 130266</strain>
    </source>
</reference>
<dbReference type="AlphaFoldDB" id="A0A9P4NPB2"/>
<feature type="transmembrane region" description="Helical" evidence="7">
    <location>
        <begin position="115"/>
        <end position="135"/>
    </location>
</feature>